<dbReference type="InterPro" id="IPR009081">
    <property type="entry name" value="PP-bd_ACP"/>
</dbReference>
<dbReference type="Pfam" id="PF00668">
    <property type="entry name" value="Condensation"/>
    <property type="match status" value="5"/>
</dbReference>
<evidence type="ECO:0000256" key="6">
    <source>
        <dbReference type="ARBA" id="ARBA00023026"/>
    </source>
</evidence>
<dbReference type="GO" id="GO:0031169">
    <property type="term" value="P:ferrichrome biosynthetic process"/>
    <property type="evidence" value="ECO:0007669"/>
    <property type="project" value="UniProtKB-ARBA"/>
</dbReference>
<dbReference type="Pfam" id="PF00550">
    <property type="entry name" value="PP-binding"/>
    <property type="match status" value="5"/>
</dbReference>
<dbReference type="GO" id="GO:0043041">
    <property type="term" value="P:amino acid activation for nonribosomal peptide biosynthetic process"/>
    <property type="evidence" value="ECO:0007669"/>
    <property type="project" value="TreeGrafter"/>
</dbReference>
<reference evidence="13" key="1">
    <citation type="journal article" date="2017" name="Genome Biol.">
        <title>Comparative genomics reveals high biological diversity and specific adaptations in the industrially and medically important fungal genus Aspergillus.</title>
        <authorList>
            <person name="de Vries R.P."/>
            <person name="Riley R."/>
            <person name="Wiebenga A."/>
            <person name="Aguilar-Osorio G."/>
            <person name="Amillis S."/>
            <person name="Uchima C.A."/>
            <person name="Anderluh G."/>
            <person name="Asadollahi M."/>
            <person name="Askin M."/>
            <person name="Barry K."/>
            <person name="Battaglia E."/>
            <person name="Bayram O."/>
            <person name="Benocci T."/>
            <person name="Braus-Stromeyer S.A."/>
            <person name="Caldana C."/>
            <person name="Canovas D."/>
            <person name="Cerqueira G.C."/>
            <person name="Chen F."/>
            <person name="Chen W."/>
            <person name="Choi C."/>
            <person name="Clum A."/>
            <person name="Dos Santos R.A."/>
            <person name="Damasio A.R."/>
            <person name="Diallinas G."/>
            <person name="Emri T."/>
            <person name="Fekete E."/>
            <person name="Flipphi M."/>
            <person name="Freyberg S."/>
            <person name="Gallo A."/>
            <person name="Gournas C."/>
            <person name="Habgood R."/>
            <person name="Hainaut M."/>
            <person name="Harispe M.L."/>
            <person name="Henrissat B."/>
            <person name="Hilden K.S."/>
            <person name="Hope R."/>
            <person name="Hossain A."/>
            <person name="Karabika E."/>
            <person name="Karaffa L."/>
            <person name="Karanyi Z."/>
            <person name="Krasevec N."/>
            <person name="Kuo A."/>
            <person name="Kusch H."/>
            <person name="LaButti K."/>
            <person name="Lagendijk E.L."/>
            <person name="Lapidus A."/>
            <person name="Levasseur A."/>
            <person name="Lindquist E."/>
            <person name="Lipzen A."/>
            <person name="Logrieco A.F."/>
            <person name="MacCabe A."/>
            <person name="Maekelae M.R."/>
            <person name="Malavazi I."/>
            <person name="Melin P."/>
            <person name="Meyer V."/>
            <person name="Mielnichuk N."/>
            <person name="Miskei M."/>
            <person name="Molnar A.P."/>
            <person name="Mule G."/>
            <person name="Ngan C.Y."/>
            <person name="Orejas M."/>
            <person name="Orosz E."/>
            <person name="Ouedraogo J.P."/>
            <person name="Overkamp K.M."/>
            <person name="Park H.-S."/>
            <person name="Perrone G."/>
            <person name="Piumi F."/>
            <person name="Punt P.J."/>
            <person name="Ram A.F."/>
            <person name="Ramon A."/>
            <person name="Rauscher S."/>
            <person name="Record E."/>
            <person name="Riano-Pachon D.M."/>
            <person name="Robert V."/>
            <person name="Roehrig J."/>
            <person name="Ruller R."/>
            <person name="Salamov A."/>
            <person name="Salih N.S."/>
            <person name="Samson R.A."/>
            <person name="Sandor E."/>
            <person name="Sanguinetti M."/>
            <person name="Schuetze T."/>
            <person name="Sepcic K."/>
            <person name="Shelest E."/>
            <person name="Sherlock G."/>
            <person name="Sophianopoulou V."/>
            <person name="Squina F.M."/>
            <person name="Sun H."/>
            <person name="Susca A."/>
            <person name="Todd R.B."/>
            <person name="Tsang A."/>
            <person name="Unkles S.E."/>
            <person name="van de Wiele N."/>
            <person name="van Rossen-Uffink D."/>
            <person name="Oliveira J.V."/>
            <person name="Vesth T.C."/>
            <person name="Visser J."/>
            <person name="Yu J.-H."/>
            <person name="Zhou M."/>
            <person name="Andersen M.R."/>
            <person name="Archer D.B."/>
            <person name="Baker S.E."/>
            <person name="Benoit I."/>
            <person name="Brakhage A.A."/>
            <person name="Braus G.H."/>
            <person name="Fischer R."/>
            <person name="Frisvad J.C."/>
            <person name="Goldman G.H."/>
            <person name="Houbraken J."/>
            <person name="Oakley B."/>
            <person name="Pocsi I."/>
            <person name="Scazzocchio C."/>
            <person name="Seiboth B."/>
            <person name="vanKuyk P.A."/>
            <person name="Wortman J."/>
            <person name="Dyer P.S."/>
            <person name="Grigoriev I.V."/>
        </authorList>
    </citation>
    <scope>NUCLEOTIDE SEQUENCE [LARGE SCALE GENOMIC DNA]</scope>
    <source>
        <strain evidence="13">CBS 593.65</strain>
    </source>
</reference>
<dbReference type="Gene3D" id="1.10.1200.10">
    <property type="entry name" value="ACP-like"/>
    <property type="match status" value="5"/>
</dbReference>
<dbReference type="SUPFAM" id="SSF52777">
    <property type="entry name" value="CoA-dependent acyltransferases"/>
    <property type="match status" value="10"/>
</dbReference>
<organism evidence="12 13">
    <name type="scientific">Aspergillus sydowii CBS 593.65</name>
    <dbReference type="NCBI Taxonomy" id="1036612"/>
    <lineage>
        <taxon>Eukaryota</taxon>
        <taxon>Fungi</taxon>
        <taxon>Dikarya</taxon>
        <taxon>Ascomycota</taxon>
        <taxon>Pezizomycotina</taxon>
        <taxon>Eurotiomycetes</taxon>
        <taxon>Eurotiomycetidae</taxon>
        <taxon>Eurotiales</taxon>
        <taxon>Aspergillaceae</taxon>
        <taxon>Aspergillus</taxon>
        <taxon>Aspergillus subgen. Nidulantes</taxon>
    </lineage>
</organism>
<dbReference type="GO" id="GO:0005737">
    <property type="term" value="C:cytoplasm"/>
    <property type="evidence" value="ECO:0007669"/>
    <property type="project" value="TreeGrafter"/>
</dbReference>
<dbReference type="STRING" id="1036612.A0A1L9U0Z6"/>
<dbReference type="GO" id="GO:0016874">
    <property type="term" value="F:ligase activity"/>
    <property type="evidence" value="ECO:0007669"/>
    <property type="project" value="UniProtKB-KW"/>
</dbReference>
<dbReference type="CDD" id="cd19542">
    <property type="entry name" value="CT_NRPS-like"/>
    <property type="match status" value="2"/>
</dbReference>
<dbReference type="FunFam" id="3.30.559.30:FF:000015">
    <property type="entry name" value="Nonribosomal siderophore peptide synthase SidC"/>
    <property type="match status" value="1"/>
</dbReference>
<keyword evidence="2" id="KW-0596">Phosphopantetheine</keyword>
<name>A0A1L9U0Z6_9EURO</name>
<dbReference type="SUPFAM" id="SSF47336">
    <property type="entry name" value="ACP-like"/>
    <property type="match status" value="5"/>
</dbReference>
<dbReference type="NCBIfam" id="NF003417">
    <property type="entry name" value="PRK04813.1"/>
    <property type="match status" value="3"/>
</dbReference>
<feature type="domain" description="Carrier" evidence="11">
    <location>
        <begin position="3592"/>
        <end position="3665"/>
    </location>
</feature>
<evidence type="ECO:0000256" key="8">
    <source>
        <dbReference type="ARBA" id="ARBA00067294"/>
    </source>
</evidence>
<dbReference type="Gene3D" id="3.40.50.12780">
    <property type="entry name" value="N-terminal domain of ligase-like"/>
    <property type="match status" value="3"/>
</dbReference>
<evidence type="ECO:0000313" key="13">
    <source>
        <dbReference type="Proteomes" id="UP000184356"/>
    </source>
</evidence>
<dbReference type="SUPFAM" id="SSF56801">
    <property type="entry name" value="Acetyl-CoA synthetase-like"/>
    <property type="match status" value="3"/>
</dbReference>
<dbReference type="RefSeq" id="XP_040709182.1">
    <property type="nucleotide sequence ID" value="XM_040844385.1"/>
</dbReference>
<keyword evidence="6" id="KW-0843">Virulence</keyword>
<dbReference type="OrthoDB" id="416786at2759"/>
<dbReference type="InterPro" id="IPR001242">
    <property type="entry name" value="Condensation_dom"/>
</dbReference>
<evidence type="ECO:0000256" key="3">
    <source>
        <dbReference type="ARBA" id="ARBA00022553"/>
    </source>
</evidence>
<dbReference type="InterPro" id="IPR020806">
    <property type="entry name" value="PKS_PP-bd"/>
</dbReference>
<evidence type="ECO:0000256" key="7">
    <source>
        <dbReference type="ARBA" id="ARBA00029454"/>
    </source>
</evidence>
<dbReference type="GO" id="GO:0010106">
    <property type="term" value="P:cellular response to iron ion starvation"/>
    <property type="evidence" value="ECO:0007669"/>
    <property type="project" value="UniProtKB-ARBA"/>
</dbReference>
<dbReference type="FunFam" id="3.30.559.10:FF:000038">
    <property type="entry name" value="Nonribosomal siderophore peptide synthase SidC"/>
    <property type="match status" value="1"/>
</dbReference>
<dbReference type="EMBL" id="KV878582">
    <property type="protein sequence ID" value="OJJ65376.1"/>
    <property type="molecule type" value="Genomic_DNA"/>
</dbReference>
<dbReference type="Gene3D" id="3.30.300.30">
    <property type="match status" value="3"/>
</dbReference>
<dbReference type="PANTHER" id="PTHR45527:SF2">
    <property type="entry name" value="FERRICROCIN SYNTHETASE (NONRIBOSOMAL PEPTIDE SIDEROPHORE SYNTHASE ) (EUROFUNG)"/>
    <property type="match status" value="1"/>
</dbReference>
<dbReference type="VEuPathDB" id="FungiDB:ASPSYDRAFT_27319"/>
<comment type="similarity">
    <text evidence="7">Belongs to the NRP synthetase family.</text>
</comment>
<proteinExistence type="inferred from homology"/>
<dbReference type="SMART" id="SM00823">
    <property type="entry name" value="PKS_PP"/>
    <property type="match status" value="3"/>
</dbReference>
<dbReference type="FunFam" id="3.40.50.12780:FF:000024">
    <property type="entry name" value="Nonribosomal siderophore peptide synthase SidC"/>
    <property type="match status" value="2"/>
</dbReference>
<dbReference type="GO" id="GO:0031177">
    <property type="term" value="F:phosphopantetheine binding"/>
    <property type="evidence" value="ECO:0007669"/>
    <property type="project" value="InterPro"/>
</dbReference>
<dbReference type="FunFam" id="3.30.300.30:FF:000033">
    <property type="entry name" value="Nonribosomal siderophore peptide synthase SidC"/>
    <property type="match status" value="1"/>
</dbReference>
<sequence>MAAFESSEAPLPLPTTQVPCLNIFNRYAVAPSRTSRASSETIELDFGPVAPPVDEFLQGYAGFIVQLTGQERIAFVLDLCTSVEVPQDPASVIILATSKTGQESDKSALFHIEERQYSDHNKDEVQFHLNLALLQDDSEHTLFPDYEDHFTLEIRSSPETGKLQICAVYPTHLVPPHAVPQLLKMITSHLTCSIAGLHLPNGDESKYAADLSKLNWPSLGEPASSSQQFDGGHDRPFLLHSAFTTWAERAPHTQAIDFISALADSKGPAEHHTLTYGALNTAATKLAAHIRQSVSTCTGPPHGQFIIPVYISTSVELYLSYLAVLKAGSAFCPIPLDAPASRIAEILSDLSSPIILGVGDEPSPRPWELEQFQPAWIDVTAVSRWRDLSNVADHANVEEPFELKFQPPTIADNDLAYLMYTSGSTGKPKGVQVTHKAVSCSIESHASSIPLPSTNSDGFRWFQFANPTFDPSLMEIFVTLSSGGTLCSAPRELMLTDLEGALNEARATIMMATPSLAGLIRPSELLTLKHLWTMGESLSQTVIDKFAQDFTLVNAYGPTEGAINCTFLGPVENGIRGSIIGGPLPTCSMLVLDPNSNSPSPVPIGCVGELALTGPQVSMGYLNREAETAKAFVDSSEFGRIYRTGDMARVVWGQSGELLIDFLGRMLSDQAKLSGRRVELGEIESLLAAVDGVAEVVTVVVRRDEEETGSERVVACLVSDGQSDADKSDLVDRCCQTVNRHLISYMRPSAYLFLQKLPRLTSGKTDRKSIGRLLLRGEDTLDIYQSDMSAPAGDEQQWGSSNSEVRSVVVEALAQAVGEKASAIKPGASLHALGLDSLGAMKLLQTLRGNSIHGLGVADVLRAQTPLALVSLAVQSMESTELRDERESNRAATEEAPRRDLKLFSERNVATCAERLKIDEADIKKVLPTTATQSGMLASYLRSSAASTPTTRSYIYHSVMSLKLEADLGRLKQAWDAVIQSYDSFRTVFCWLDDDLAPFAQCILDPKASRHPGWNIYAAVKGDTQPEGKTELALRTAERNIDIQRHPWQLSLVYLEDQVCLILSMFHGIFDGGSLQLLLDDVSAVYTGQEPLPRTSLDHIVDHHFMADHAATAEFWNAQFEGYVPVDFPSLSSTRPPASPASHAVEVFSQIGYDQLKQGSKMMATTPLSVIQAAWSSILLAYTGASGHDVVFGSVVSGRLDAKSEVCIGPTFTTVPIRLDLHKIPKAGEYFESCSVARHLASLNTEAMTHLQPRLGSVVTAEGRLPYDTLLAYQDFSAKGTSPAIWKSIHHPAMVNDFAVMIEVWPGDDLTLTLRATFSERAMDRAAAEIMLAQMDTIIASILNRPGGNFLDIPAIDDERIKAGLDLVAPSPSTLSDNLFLHSEFEKHVESNPDALALIFKRVLADDTNAANVSWTYRELNSRAQALAVQLHSGDYELRPGSVIPICIQKSPALYVAILAILKAGCAWCPIDVSSPPQRRSDLIARTGARVLLVSGADSIEAAELLPEGCQPLNVVPFTDQPLSGLSSNLESPRNGTKSSNTAYLIWTSGTTGAPKGVPITHTAGVASIASLMKTIPLGTTGTPRTLQLSDSIFDVSIQDLFYTWSSGGTLISASREIMLGSFPQLANETKATHVHLTPAFAAGIRRSACKTLEVITMIGEKLPQPVADDWGRDMRAFNTYGPAEATIVSTVREFGNEHSAVKSANIGWPLDTVSVFVTNGENLLMKHAVGELALGGPQLSPGYLAQEEITKAKYRWNEKASQILYYTGDLVRMLSDGSLEYLHRADDIVKLGGIRVELSEISYTLMDSHPLIDTVETLVLNRPDRPTNVVVSFLVAPQAVVGIDHSDEAIVDELGVSIASAALKTASSSLPPHMMPSCCIVVSAIPRTQSGKTDRRALQAIYIGLDIDGWDQALGLGRDSSLQANSDSPSAPLNGRIISTVSVFANVKQSLITGASRLATLGIDSIRAIRLASRLNENGDRISVQDVLQCRTVADLVNRVGFAPEDQGQDRYDMEAFNSQWHDAVADAVTGDFHVAPATAIQEGTLSETMGAMAMYWSNHFFALDPSVDISRLKQAWNAVCQSNAALRTGFVPIAALEGERVDGSSKHDLLQVLYNQHDIDWVYTKCTRTSYRSVLEERVNHVMSKHQNSYFIQPPWAITVLATEDEQVMVLTLHHSIHDGPSLDFIKNDVYNAYESSAPIRPELEKALSLVVPIPTQKQETNEFWRAELEPFANADPPTWAELTGKRVRNGIVPKRSFISESIPLAESASSLRAKAAGLGVSSMASVLRAAWGVVLLAYLGDTATVFAETLSDRVLDAEMAEVLGPFISVVPVPFHAKGTVRELFDEQNRTYERSWTHRHVHPREVRVALKRAPGQSVYPAVFTFHPSSGGGSSSRTTIWEEREDELGLNVEHSFALNVSEESDGTLTLVVSCLSTLMSSSHLSLFGRHIDAVVSAMLEHPDEPVREISRFLPTNLLSISSPDPSSAVKESVHWNPAHWLEAHARTHPDWPAVEVATSITDEGVVKECMSYAKLNSEANKVAAYLVSRGFHNRLIAVCGPPSLLLYPITLGIFKSGNAYMPIDEGLPEDRKAVMIEDGNSPIVFTESSLHHTFANIPQTCETIRFDDQSFQDIISQMPSEDQSYHANSDDPAYVLFTSGSTGKPKGVVVTRGNLSSFLQSWSELVMRVAPKTLDLGGRGRFLALANKAFDPHLAEMFGPWCFGMATCSADRTLLLDDLQGALVQWDITHASFVPSILDQMNILPPDVPKLKYISVGGEKVSQRVLDTWVVDTGVSLVNAYGPTEVTIGCTFAHVNQDTNMRNIGTPLSACTCHVLVPDGLTYALLGQVGELCFTGSIVAKGYMDRPDAKGFVTGPNGEHMYRTGDMGRMMVDGSIEYFGRSDDQTKIRGQRLELGEVSEVVRASSPVAVDVVSMIVKHPALARSQLVSFTARSVRNRGDELAIIYSDIAALASDLRRACEKKLPVYMVPEIVLPLTNIPLARLSGKADSKELRRIFSTLSLDEVLRGNSLRPASDSAVVDRALTAEEDKIVEAIARMGTVDGSMIKPSTNIFEIGIDSLGVIGLSVRLRAAGYDATVAAIMNSPVIEQLALLPKREDILTSSQAPDKDWEQRLTNLRAKFVETHPEPLDAQASVRPCLPLQEGLVARSMNSDDDDLYVNHVLLKLAENVQPELLRSAWSFAASKNEILRTAFAPLDFQIVQVVFPTEGNTLHWDEQKFDGVEQGREGFASQYRRIGRNIIQNISTTPPVRFNVASTQSGQPFLLLVSIHHGLYDGESFSMLLDDVAKHYSGVSPPERGSPSAFIQNVHSQSPQKSKSHWKQELSGCSPTLFRNDMSDIGEPSTIDRTSASALSDVKRYAASLRTTVPSLMQSIFALLLADSINSSDITYGLVLSGRSVSVPGAESVLLPCITTIPARLNTRGLNTVDEVIAYVQTTSAKSLEYQHTSLRYIQQWVNSGKPVFDCLFSFVKTTQPVANAPWEELASEMPMEYPLAMEVEADDAQDQLYLHCGFTSSFGSRSRVNDLIAKMDIVLSTIINGESLALESFNLSQTSIQTNQLQEKVWKDDCWTQLEQSIRQIVADFCSLGVDVVSKGTSFLRLGVDSVTAIQLSKQLRLNGVAVSSRDIMRYSCVGALAQNIAKTHSVPDVAKATRNSEIPDLSAYASHAHLLNSKDTIETIFKCTPLQSSMITQTLGLSGAVYVHPHIVQLSETCNLGNLKSALQNVIDANDILRTSFHFIQELGNQWVGAVHSLYSPEWHETIISPDGDIDATALNVLRLDEESAFAIPPIRAAMIHRSNERFFALITHHSLYDGTSLRFIFEDLMLAYQGLPLPRRSPFADSALRIAQGQDEACDFWTESLRGYKVTEVPPLPKAESSSHMFFSDARVELDIATIANACQALEVTVQTAALLSYAKVIARLTSQDDVAFGHVLARRSVDTLAEDQTIGPLFNTVAQRIDLGSKVTTNREMLQRLQRFSADSQDYQHASLRAIQTRLREARQLDTASVFDTLFVFQKSAEGPGGLSEMNSLWTPFNTVEALDGQAQYKLNVEVDHGADGVVARASCQGQFLSQRNLDDALKAFSHAFCETITHPSRSVTAYPAYFDYLPSPLAHAAATNIGLVKSEEPSHEPIVRKVLSEISGLPVDALQPNSSIFSIGLDSVSAIRVASELRLQGLAAGVADILQGSTIRGISSRLRFNPKKQDSLQRPLVPDIDNIRPMVLEQVRRVPEEVEQILPCLSGQMYHLASWLKSRRTLFEPAWPYACSQRIEVERMQDAWAQLRQRNSILRTCFAAVSPSRAVQVVLKAAAHDDGTFQVISSSECLVEAGRTWAKIESIHPSTLDSPPVRLRLIKAADRDGFLLIVNHASYDAWSMPMIVQQLADIYLGVSSKSAPEFASFVNFTTQTARSLEQESYWESVLAGSSPTLLGPSNTNGTYTNGAGSSHRTRQLFVGSWEKIPNLLYLERSCQAAGISLQSVTLLAVSRILARLAQVSSPTFGLYQSGRSAAFAGIEGLAGPCLNVTPFTVRDVLSNDSLMGSDTLKAVRSIQESLADLIPYEQASLREILTNWANKHPATPSLFNAWVNLLWTGQSAPQPASQALFEPVPIGVPTDFILSTAPASLATEKTSVDELDTSYLPDQNIFIDIGPDPRTQTIGFGVRVEGGLMGESETRDFIDAVANEIEGLVRSLEN</sequence>
<feature type="compositionally biased region" description="Polar residues" evidence="10">
    <location>
        <begin position="3324"/>
        <end position="3336"/>
    </location>
</feature>
<dbReference type="InterPro" id="IPR042099">
    <property type="entry name" value="ANL_N_sf"/>
</dbReference>
<dbReference type="Pfam" id="PF00501">
    <property type="entry name" value="AMP-binding"/>
    <property type="match status" value="3"/>
</dbReference>
<dbReference type="GeneID" id="63760458"/>
<keyword evidence="5" id="KW-0677">Repeat</keyword>
<dbReference type="InterPro" id="IPR036736">
    <property type="entry name" value="ACP-like_sf"/>
</dbReference>
<accession>A0A1L9U0Z6</accession>
<feature type="domain" description="Carrier" evidence="11">
    <location>
        <begin position="1932"/>
        <end position="2005"/>
    </location>
</feature>
<dbReference type="PANTHER" id="PTHR45527">
    <property type="entry name" value="NONRIBOSOMAL PEPTIDE SYNTHETASE"/>
    <property type="match status" value="1"/>
</dbReference>
<gene>
    <name evidence="12" type="ORF">ASPSYDRAFT_27319</name>
</gene>
<dbReference type="InterPro" id="IPR025110">
    <property type="entry name" value="AMP-bd_C"/>
</dbReference>
<dbReference type="InterPro" id="IPR020845">
    <property type="entry name" value="AMP-binding_CS"/>
</dbReference>
<evidence type="ECO:0000256" key="1">
    <source>
        <dbReference type="ARBA" id="ARBA00004924"/>
    </source>
</evidence>
<dbReference type="PROSITE" id="PS00455">
    <property type="entry name" value="AMP_BINDING"/>
    <property type="match status" value="3"/>
</dbReference>
<dbReference type="InterPro" id="IPR045851">
    <property type="entry name" value="AMP-bd_C_sf"/>
</dbReference>
<dbReference type="PROSITE" id="PS00012">
    <property type="entry name" value="PHOSPHOPANTETHEINE"/>
    <property type="match status" value="5"/>
</dbReference>
<keyword evidence="4" id="KW-0436">Ligase</keyword>
<dbReference type="InterPro" id="IPR000873">
    <property type="entry name" value="AMP-dep_synth/lig_dom"/>
</dbReference>
<feature type="domain" description="Carrier" evidence="11">
    <location>
        <begin position="800"/>
        <end position="877"/>
    </location>
</feature>
<evidence type="ECO:0000256" key="9">
    <source>
        <dbReference type="ARBA" id="ARBA00078302"/>
    </source>
</evidence>
<evidence type="ECO:0000256" key="10">
    <source>
        <dbReference type="SAM" id="MobiDB-lite"/>
    </source>
</evidence>
<evidence type="ECO:0000256" key="2">
    <source>
        <dbReference type="ARBA" id="ARBA00022450"/>
    </source>
</evidence>
<evidence type="ECO:0000256" key="4">
    <source>
        <dbReference type="ARBA" id="ARBA00022598"/>
    </source>
</evidence>
<dbReference type="Proteomes" id="UP000184356">
    <property type="component" value="Unassembled WGS sequence"/>
</dbReference>
<comment type="pathway">
    <text evidence="1">Siderophore biosynthesis.</text>
</comment>
<dbReference type="PROSITE" id="PS50075">
    <property type="entry name" value="CARRIER"/>
    <property type="match status" value="5"/>
</dbReference>
<protein>
    <recommendedName>
        <fullName evidence="8">Nonribosomal peptide synthetase sidC</fullName>
    </recommendedName>
    <alternativeName>
        <fullName evidence="9">Siderophore peptide synthetase C</fullName>
    </alternativeName>
</protein>
<evidence type="ECO:0000259" key="11">
    <source>
        <dbReference type="PROSITE" id="PS50075"/>
    </source>
</evidence>
<evidence type="ECO:0000313" key="12">
    <source>
        <dbReference type="EMBL" id="OJJ65376.1"/>
    </source>
</evidence>
<dbReference type="CDD" id="cd05918">
    <property type="entry name" value="A_NRPS_SidN3_like"/>
    <property type="match status" value="3"/>
</dbReference>
<keyword evidence="3" id="KW-0597">Phosphoprotein</keyword>
<dbReference type="Gene3D" id="3.30.559.10">
    <property type="entry name" value="Chloramphenicol acetyltransferase-like domain"/>
    <property type="match status" value="5"/>
</dbReference>
<feature type="region of interest" description="Disordered" evidence="10">
    <location>
        <begin position="3313"/>
        <end position="3341"/>
    </location>
</feature>
<dbReference type="FunFam" id="3.30.559.30:FF:000014">
    <property type="entry name" value="Nonribosomal siderophore peptide synthase SidC"/>
    <property type="match status" value="1"/>
</dbReference>
<feature type="domain" description="Carrier" evidence="11">
    <location>
        <begin position="4149"/>
        <end position="4222"/>
    </location>
</feature>
<dbReference type="Gene3D" id="3.30.559.30">
    <property type="entry name" value="Nonribosomal peptide synthetase, condensation domain"/>
    <property type="match status" value="5"/>
</dbReference>
<dbReference type="Pfam" id="PF13193">
    <property type="entry name" value="AMP-binding_C"/>
    <property type="match status" value="1"/>
</dbReference>
<feature type="domain" description="Carrier" evidence="11">
    <location>
        <begin position="3043"/>
        <end position="3119"/>
    </location>
</feature>
<keyword evidence="13" id="KW-1185">Reference proteome</keyword>
<dbReference type="InterPro" id="IPR006162">
    <property type="entry name" value="Ppantetheine_attach_site"/>
</dbReference>
<dbReference type="InterPro" id="IPR023213">
    <property type="entry name" value="CAT-like_dom_sf"/>
</dbReference>
<evidence type="ECO:0000256" key="5">
    <source>
        <dbReference type="ARBA" id="ARBA00022737"/>
    </source>
</evidence>